<dbReference type="InterPro" id="IPR052707">
    <property type="entry name" value="OsmC_Ohr_Peroxiredoxin"/>
</dbReference>
<evidence type="ECO:0000313" key="2">
    <source>
        <dbReference type="Proteomes" id="UP001219957"/>
    </source>
</evidence>
<evidence type="ECO:0000313" key="1">
    <source>
        <dbReference type="EMBL" id="WED55144.1"/>
    </source>
</evidence>
<dbReference type="PANTHER" id="PTHR42830:SF2">
    <property type="entry name" value="OSMC_OHR FAMILY PROTEIN"/>
    <property type="match status" value="1"/>
</dbReference>
<gene>
    <name evidence="1" type="ORF">OE059_14165</name>
</gene>
<dbReference type="SUPFAM" id="SSF82784">
    <property type="entry name" value="OsmC-like"/>
    <property type="match status" value="1"/>
</dbReference>
<proteinExistence type="predicted"/>
<protein>
    <submittedName>
        <fullName evidence="1">SACOL1771 family peroxiredoxin</fullName>
    </submittedName>
</protein>
<organism evidence="1 2">
    <name type="scientific">Exiguobacterium profundum</name>
    <dbReference type="NCBI Taxonomy" id="307643"/>
    <lineage>
        <taxon>Bacteria</taxon>
        <taxon>Bacillati</taxon>
        <taxon>Bacillota</taxon>
        <taxon>Bacilli</taxon>
        <taxon>Bacillales</taxon>
        <taxon>Bacillales Family XII. Incertae Sedis</taxon>
        <taxon>Exiguobacterium</taxon>
    </lineage>
</organism>
<dbReference type="EMBL" id="CP109617">
    <property type="protein sequence ID" value="WED55144.1"/>
    <property type="molecule type" value="Genomic_DNA"/>
</dbReference>
<dbReference type="Proteomes" id="UP001219957">
    <property type="component" value="Chromosome"/>
</dbReference>
<accession>A0ABY8B3K9</accession>
<dbReference type="Gene3D" id="3.30.300.20">
    <property type="match status" value="1"/>
</dbReference>
<dbReference type="InterPro" id="IPR036102">
    <property type="entry name" value="OsmC/Ohrsf"/>
</dbReference>
<dbReference type="PANTHER" id="PTHR42830">
    <property type="entry name" value="OSMOTICALLY INDUCIBLE FAMILY PROTEIN"/>
    <property type="match status" value="1"/>
</dbReference>
<sequence>MKHTFSMNLGWDGGRNDVGTLEAERLKTQISIPPEMDGPGVGTNPDEMLLGAAATCYIITLAAVLGRSDLTHRGITIDAEGIVDVTNGIFTYETIRYATTIHVPTEMTDRDITLVERIAKKAKDQCMISRALAGNVAFELNTVISRKSSNDFI</sequence>
<dbReference type="InterPro" id="IPR015946">
    <property type="entry name" value="KH_dom-like_a/b"/>
</dbReference>
<name>A0ABY8B3K9_9BACL</name>
<dbReference type="InterPro" id="IPR019905">
    <property type="entry name" value="OsmC-like_firmicutes"/>
</dbReference>
<dbReference type="NCBIfam" id="TIGR03563">
    <property type="entry name" value="perox_SACOL1771"/>
    <property type="match status" value="1"/>
</dbReference>
<dbReference type="Pfam" id="PF02566">
    <property type="entry name" value="OsmC"/>
    <property type="match status" value="1"/>
</dbReference>
<keyword evidence="2" id="KW-1185">Reference proteome</keyword>
<dbReference type="InterPro" id="IPR003718">
    <property type="entry name" value="OsmC/Ohr_fam"/>
</dbReference>
<reference evidence="1 2" key="1">
    <citation type="submission" date="2022-10" db="EMBL/GenBank/DDBJ databases">
        <title>Complete genome sequence of Exiguobacterium profundum TSS-3 isolated from an extremely saline-alkaline spring located in Ixtapa, Chiapas-Mexico.</title>
        <authorList>
            <person name="Rincon-Rosales R."/>
            <person name="Rogel M.A."/>
            <person name="Rincon-Molina C.I."/>
            <person name="Guerrero G."/>
            <person name="Manzano-Gomez L.A."/>
            <person name="Lopez-Lopez A."/>
            <person name="Rincon Molina F.A."/>
            <person name="Martinez-Romero E."/>
        </authorList>
    </citation>
    <scope>NUCLEOTIDE SEQUENCE [LARGE SCALE GENOMIC DNA]</scope>
    <source>
        <strain evidence="1 2">TSS-3</strain>
    </source>
</reference>